<dbReference type="AlphaFoldDB" id="I3SCT2"/>
<proteinExistence type="evidence at transcript level"/>
<sequence length="32" mass="3483">MPALLYIMSSLPYLDTAMSTAFLTSESLVTSQ</sequence>
<accession>I3SCT2</accession>
<organism evidence="1">
    <name type="scientific">Lotus japonicus</name>
    <name type="common">Lotus corniculatus var. japonicus</name>
    <dbReference type="NCBI Taxonomy" id="34305"/>
    <lineage>
        <taxon>Eukaryota</taxon>
        <taxon>Viridiplantae</taxon>
        <taxon>Streptophyta</taxon>
        <taxon>Embryophyta</taxon>
        <taxon>Tracheophyta</taxon>
        <taxon>Spermatophyta</taxon>
        <taxon>Magnoliopsida</taxon>
        <taxon>eudicotyledons</taxon>
        <taxon>Gunneridae</taxon>
        <taxon>Pentapetalae</taxon>
        <taxon>rosids</taxon>
        <taxon>fabids</taxon>
        <taxon>Fabales</taxon>
        <taxon>Fabaceae</taxon>
        <taxon>Papilionoideae</taxon>
        <taxon>50 kb inversion clade</taxon>
        <taxon>NPAAA clade</taxon>
        <taxon>Hologalegina</taxon>
        <taxon>robinioid clade</taxon>
        <taxon>Loteae</taxon>
        <taxon>Lotus</taxon>
    </lineage>
</organism>
<evidence type="ECO:0000313" key="1">
    <source>
        <dbReference type="EMBL" id="AFK38074.1"/>
    </source>
</evidence>
<dbReference type="EMBL" id="BT138279">
    <property type="protein sequence ID" value="AFK38074.1"/>
    <property type="molecule type" value="mRNA"/>
</dbReference>
<reference evidence="1" key="1">
    <citation type="submission" date="2012-05" db="EMBL/GenBank/DDBJ databases">
        <authorList>
            <person name="Krishnakumar V."/>
            <person name="Cheung F."/>
            <person name="Xiao Y."/>
            <person name="Chan A."/>
            <person name="Moskal W.A."/>
            <person name="Town C.D."/>
        </authorList>
    </citation>
    <scope>NUCLEOTIDE SEQUENCE</scope>
</reference>
<name>I3SCT2_LOTJA</name>
<protein>
    <submittedName>
        <fullName evidence="1">Uncharacterized protein</fullName>
    </submittedName>
</protein>